<evidence type="ECO:0008006" key="4">
    <source>
        <dbReference type="Google" id="ProtNLM"/>
    </source>
</evidence>
<protein>
    <recommendedName>
        <fullName evidence="4">Fibronectin type III domain-containing protein</fullName>
    </recommendedName>
</protein>
<sequence length="96" mass="10452">MMITWRPNPEADVVGYRVYRVDPSGRERKLGAVPAHEPLQFVDPAPEAMAYRVIAVDVAGRVSGRAEVRLPHAPSRETSLPASAPSHRVGGGKVQR</sequence>
<dbReference type="EMBL" id="BMOF01000001">
    <property type="protein sequence ID" value="GGJ91587.1"/>
    <property type="molecule type" value="Genomic_DNA"/>
</dbReference>
<evidence type="ECO:0000313" key="2">
    <source>
        <dbReference type="EMBL" id="GGJ91587.1"/>
    </source>
</evidence>
<dbReference type="Proteomes" id="UP000637720">
    <property type="component" value="Unassembled WGS sequence"/>
</dbReference>
<evidence type="ECO:0000313" key="3">
    <source>
        <dbReference type="Proteomes" id="UP000637720"/>
    </source>
</evidence>
<accession>A0A8J3BA99</accession>
<dbReference type="AlphaFoldDB" id="A0A8J3BA99"/>
<reference evidence="2" key="1">
    <citation type="journal article" date="2014" name="Int. J. Syst. Evol. Microbiol.">
        <title>Complete genome sequence of Corynebacterium casei LMG S-19264T (=DSM 44701T), isolated from a smear-ripened cheese.</title>
        <authorList>
            <consortium name="US DOE Joint Genome Institute (JGI-PGF)"/>
            <person name="Walter F."/>
            <person name="Albersmeier A."/>
            <person name="Kalinowski J."/>
            <person name="Ruckert C."/>
        </authorList>
    </citation>
    <scope>NUCLEOTIDE SEQUENCE</scope>
    <source>
        <strain evidence="2">JCM 14719</strain>
    </source>
</reference>
<feature type="region of interest" description="Disordered" evidence="1">
    <location>
        <begin position="70"/>
        <end position="96"/>
    </location>
</feature>
<comment type="caution">
    <text evidence="2">The sequence shown here is derived from an EMBL/GenBank/DDBJ whole genome shotgun (WGS) entry which is preliminary data.</text>
</comment>
<proteinExistence type="predicted"/>
<name>A0A8J3BA99_9BACI</name>
<organism evidence="2 3">
    <name type="scientific">Calditerricola satsumensis</name>
    <dbReference type="NCBI Taxonomy" id="373054"/>
    <lineage>
        <taxon>Bacteria</taxon>
        <taxon>Bacillati</taxon>
        <taxon>Bacillota</taxon>
        <taxon>Bacilli</taxon>
        <taxon>Bacillales</taxon>
        <taxon>Bacillaceae</taxon>
        <taxon>Calditerricola</taxon>
    </lineage>
</organism>
<keyword evidence="3" id="KW-1185">Reference proteome</keyword>
<dbReference type="Gene3D" id="2.60.40.10">
    <property type="entry name" value="Immunoglobulins"/>
    <property type="match status" value="1"/>
</dbReference>
<gene>
    <name evidence="2" type="ORF">GCM10007043_01620</name>
</gene>
<dbReference type="InterPro" id="IPR013783">
    <property type="entry name" value="Ig-like_fold"/>
</dbReference>
<evidence type="ECO:0000256" key="1">
    <source>
        <dbReference type="SAM" id="MobiDB-lite"/>
    </source>
</evidence>
<reference evidence="2" key="2">
    <citation type="submission" date="2020-09" db="EMBL/GenBank/DDBJ databases">
        <authorList>
            <person name="Sun Q."/>
            <person name="Ohkuma M."/>
        </authorList>
    </citation>
    <scope>NUCLEOTIDE SEQUENCE</scope>
    <source>
        <strain evidence="2">JCM 14719</strain>
    </source>
</reference>